<dbReference type="InterPro" id="IPR000182">
    <property type="entry name" value="GNAT_dom"/>
</dbReference>
<name>A0A285V0W5_9ACTN</name>
<dbReference type="OrthoDB" id="3627178at2"/>
<dbReference type="Proteomes" id="UP000219435">
    <property type="component" value="Unassembled WGS sequence"/>
</dbReference>
<dbReference type="InterPro" id="IPR016181">
    <property type="entry name" value="Acyl_CoA_acyltransferase"/>
</dbReference>
<evidence type="ECO:0000313" key="2">
    <source>
        <dbReference type="EMBL" id="SOC46171.1"/>
    </source>
</evidence>
<dbReference type="EMBL" id="OBQI01000001">
    <property type="protein sequence ID" value="SOC46171.1"/>
    <property type="molecule type" value="Genomic_DNA"/>
</dbReference>
<gene>
    <name evidence="2" type="ORF">SAMN05660748_0086</name>
</gene>
<dbReference type="Pfam" id="PF00583">
    <property type="entry name" value="Acetyltransf_1"/>
    <property type="match status" value="1"/>
</dbReference>
<evidence type="ECO:0000259" key="1">
    <source>
        <dbReference type="PROSITE" id="PS51186"/>
    </source>
</evidence>
<reference evidence="3" key="1">
    <citation type="submission" date="2017-08" db="EMBL/GenBank/DDBJ databases">
        <authorList>
            <person name="Varghese N."/>
            <person name="Submissions S."/>
        </authorList>
    </citation>
    <scope>NUCLEOTIDE SEQUENCE [LARGE SCALE GENOMIC DNA]</scope>
    <source>
        <strain evidence="3">DSM 4725</strain>
    </source>
</reference>
<protein>
    <submittedName>
        <fullName evidence="2">Predicted acetyltransferase</fullName>
    </submittedName>
</protein>
<keyword evidence="3" id="KW-1185">Reference proteome</keyword>
<dbReference type="GO" id="GO:0016747">
    <property type="term" value="F:acyltransferase activity, transferring groups other than amino-acyl groups"/>
    <property type="evidence" value="ECO:0007669"/>
    <property type="project" value="InterPro"/>
</dbReference>
<evidence type="ECO:0000313" key="3">
    <source>
        <dbReference type="Proteomes" id="UP000219435"/>
    </source>
</evidence>
<dbReference type="AlphaFoldDB" id="A0A285V0W5"/>
<keyword evidence="2" id="KW-0808">Transferase</keyword>
<accession>A0A285V0W5</accession>
<sequence length="152" mass="17249">MSIDVSPATEDEKSVVRRLLELNSHDFSEFDGRDLGPTGEYGYRYLDHYWIENEDRHAFIVRVDRAIAGCVLVRAGSPHRFGEFFIVRKHRRSGVGTTVAHAIFGRFPGEWLVEEIPGNDAAVAFWRRAIPVDFQDAQATSGTSQRFVSRAH</sequence>
<proteinExistence type="predicted"/>
<organism evidence="2 3">
    <name type="scientific">Blastococcus aggregatus</name>
    <dbReference type="NCBI Taxonomy" id="38502"/>
    <lineage>
        <taxon>Bacteria</taxon>
        <taxon>Bacillati</taxon>
        <taxon>Actinomycetota</taxon>
        <taxon>Actinomycetes</taxon>
        <taxon>Geodermatophilales</taxon>
        <taxon>Geodermatophilaceae</taxon>
        <taxon>Blastococcus</taxon>
    </lineage>
</organism>
<dbReference type="PROSITE" id="PS51186">
    <property type="entry name" value="GNAT"/>
    <property type="match status" value="1"/>
</dbReference>
<dbReference type="SUPFAM" id="SSF55729">
    <property type="entry name" value="Acyl-CoA N-acyltransferases (Nat)"/>
    <property type="match status" value="1"/>
</dbReference>
<dbReference type="Gene3D" id="3.40.630.30">
    <property type="match status" value="1"/>
</dbReference>
<feature type="domain" description="N-acetyltransferase" evidence="1">
    <location>
        <begin position="3"/>
        <end position="152"/>
    </location>
</feature>
<dbReference type="RefSeq" id="WP_097193091.1">
    <property type="nucleotide sequence ID" value="NZ_OBQI01000001.1"/>
</dbReference>